<evidence type="ECO:0000256" key="4">
    <source>
        <dbReference type="ARBA" id="ARBA00022723"/>
    </source>
</evidence>
<evidence type="ECO:0000256" key="5">
    <source>
        <dbReference type="ARBA" id="ARBA00022729"/>
    </source>
</evidence>
<reference evidence="12" key="1">
    <citation type="submission" date="2023-06" db="EMBL/GenBank/DDBJ databases">
        <title>Genome-scale phylogeny and comparative genomics of the fungal order Sordariales.</title>
        <authorList>
            <consortium name="Lawrence Berkeley National Laboratory"/>
            <person name="Hensen N."/>
            <person name="Bonometti L."/>
            <person name="Westerberg I."/>
            <person name="Brannstrom I.O."/>
            <person name="Guillou S."/>
            <person name="Cros-Aarteil S."/>
            <person name="Calhoun S."/>
            <person name="Haridas S."/>
            <person name="Kuo A."/>
            <person name="Mondo S."/>
            <person name="Pangilinan J."/>
            <person name="Riley R."/>
            <person name="Labutti K."/>
            <person name="Andreopoulos B."/>
            <person name="Lipzen A."/>
            <person name="Chen C."/>
            <person name="Yanf M."/>
            <person name="Daum C."/>
            <person name="Ng V."/>
            <person name="Clum A."/>
            <person name="Steindorff A."/>
            <person name="Ohm R."/>
            <person name="Martin F."/>
            <person name="Silar P."/>
            <person name="Natvig D."/>
            <person name="Lalanne C."/>
            <person name="Gautier V."/>
            <person name="Ament-Velasquez S.L."/>
            <person name="Kruys A."/>
            <person name="Hutchinson M.I."/>
            <person name="Powell A.J."/>
            <person name="Barry K."/>
            <person name="Miller A.N."/>
            <person name="Grigoriev I.V."/>
            <person name="Debuchy R."/>
            <person name="Gladieux P."/>
            <person name="Thoren M.H."/>
            <person name="Johannesson H."/>
        </authorList>
    </citation>
    <scope>NUCLEOTIDE SEQUENCE</scope>
    <source>
        <strain evidence="12">SMH2532-1</strain>
    </source>
</reference>
<dbReference type="Proteomes" id="UP001174936">
    <property type="component" value="Unassembled WGS sequence"/>
</dbReference>
<evidence type="ECO:0000256" key="8">
    <source>
        <dbReference type="ARBA" id="ARBA00023033"/>
    </source>
</evidence>
<accession>A0AA39YC60</accession>
<dbReference type="GO" id="GO:0005576">
    <property type="term" value="C:extracellular region"/>
    <property type="evidence" value="ECO:0007669"/>
    <property type="project" value="UniProtKB-SubCell"/>
</dbReference>
<evidence type="ECO:0000313" key="12">
    <source>
        <dbReference type="EMBL" id="KAK0649599.1"/>
    </source>
</evidence>
<evidence type="ECO:0000256" key="11">
    <source>
        <dbReference type="ARBA" id="ARBA00046340"/>
    </source>
</evidence>
<proteinExistence type="inferred from homology"/>
<comment type="subcellular location">
    <subcellularLocation>
        <location evidence="2">Secreted</location>
    </subcellularLocation>
</comment>
<evidence type="ECO:0000256" key="6">
    <source>
        <dbReference type="ARBA" id="ARBA00023002"/>
    </source>
</evidence>
<keyword evidence="4" id="KW-0479">Metal-binding</keyword>
<gene>
    <name evidence="12" type="ORF">B0T16DRAFT_456999</name>
</gene>
<keyword evidence="8" id="KW-0503">Monooxygenase</keyword>
<keyword evidence="6" id="KW-0560">Oxidoreductase</keyword>
<dbReference type="GO" id="GO:0004497">
    <property type="term" value="F:monooxygenase activity"/>
    <property type="evidence" value="ECO:0007669"/>
    <property type="project" value="UniProtKB-KW"/>
</dbReference>
<comment type="similarity">
    <text evidence="11">Belongs to the polysaccharide monooxygenase AA14 family.</text>
</comment>
<dbReference type="EMBL" id="JAULSV010000003">
    <property type="protein sequence ID" value="KAK0649599.1"/>
    <property type="molecule type" value="Genomic_DNA"/>
</dbReference>
<protein>
    <submittedName>
        <fullName evidence="12">Uncharacterized protein</fullName>
    </submittedName>
</protein>
<organism evidence="12 13">
    <name type="scientific">Cercophora newfieldiana</name>
    <dbReference type="NCBI Taxonomy" id="92897"/>
    <lineage>
        <taxon>Eukaryota</taxon>
        <taxon>Fungi</taxon>
        <taxon>Dikarya</taxon>
        <taxon>Ascomycota</taxon>
        <taxon>Pezizomycotina</taxon>
        <taxon>Sordariomycetes</taxon>
        <taxon>Sordariomycetidae</taxon>
        <taxon>Sordariales</taxon>
        <taxon>Lasiosphaeriaceae</taxon>
        <taxon>Cercophora</taxon>
    </lineage>
</organism>
<comment type="caution">
    <text evidence="12">The sequence shown here is derived from an EMBL/GenBank/DDBJ whole genome shotgun (WGS) entry which is preliminary data.</text>
</comment>
<evidence type="ECO:0000256" key="9">
    <source>
        <dbReference type="ARBA" id="ARBA00023157"/>
    </source>
</evidence>
<evidence type="ECO:0000256" key="1">
    <source>
        <dbReference type="ARBA" id="ARBA00001973"/>
    </source>
</evidence>
<name>A0AA39YC60_9PEZI</name>
<dbReference type="InterPro" id="IPR054497">
    <property type="entry name" value="LPMO_AA14"/>
</dbReference>
<keyword evidence="7" id="KW-0186">Copper</keyword>
<keyword evidence="5" id="KW-0732">Signal</keyword>
<keyword evidence="3" id="KW-0964">Secreted</keyword>
<evidence type="ECO:0000313" key="13">
    <source>
        <dbReference type="Proteomes" id="UP001174936"/>
    </source>
</evidence>
<evidence type="ECO:0000256" key="7">
    <source>
        <dbReference type="ARBA" id="ARBA00023008"/>
    </source>
</evidence>
<keyword evidence="13" id="KW-1185">Reference proteome</keyword>
<dbReference type="GO" id="GO:0046872">
    <property type="term" value="F:metal ion binding"/>
    <property type="evidence" value="ECO:0007669"/>
    <property type="project" value="UniProtKB-KW"/>
</dbReference>
<evidence type="ECO:0000256" key="10">
    <source>
        <dbReference type="ARBA" id="ARBA00023180"/>
    </source>
</evidence>
<evidence type="ECO:0000256" key="3">
    <source>
        <dbReference type="ARBA" id="ARBA00022525"/>
    </source>
</evidence>
<evidence type="ECO:0000256" key="2">
    <source>
        <dbReference type="ARBA" id="ARBA00004613"/>
    </source>
</evidence>
<sequence>MTHWHYSCHCVVLPEDAFPATVTPGTRRTIFKDETNHRVPSTSDKDESAHVAAFAKGMYCKGGNISSIDEPNTNIPVIPLYGLPFEKFWLQRDRGCDKVPPPKGEVLELPAGGQFMVELAHNRGQTTLSFGGEWTSDWLDGHDHPEDWRGENAGDCLSDGLMHAQTAAGTAFAISYNSDIT</sequence>
<dbReference type="AlphaFoldDB" id="A0AA39YC60"/>
<keyword evidence="9" id="KW-1015">Disulfide bond</keyword>
<dbReference type="Pfam" id="PF22810">
    <property type="entry name" value="LPMO_AA14"/>
    <property type="match status" value="1"/>
</dbReference>
<keyword evidence="10" id="KW-0325">Glycoprotein</keyword>
<comment type="cofactor">
    <cofactor evidence="1">
        <name>Cu(2+)</name>
        <dbReference type="ChEBI" id="CHEBI:29036"/>
    </cofactor>
</comment>